<evidence type="ECO:0000313" key="2">
    <source>
        <dbReference type="EMBL" id="KAK8740788.1"/>
    </source>
</evidence>
<dbReference type="Pfam" id="PF20645">
    <property type="entry name" value="Rrn7_cyclin_C"/>
    <property type="match status" value="1"/>
</dbReference>
<evidence type="ECO:0000313" key="3">
    <source>
        <dbReference type="Proteomes" id="UP001445076"/>
    </source>
</evidence>
<comment type="caution">
    <text evidence="2">The sequence shown here is derived from an EMBL/GenBank/DDBJ whole genome shotgun (WGS) entry which is preliminary data.</text>
</comment>
<dbReference type="EMBL" id="JARKIK010000032">
    <property type="protein sequence ID" value="KAK8740788.1"/>
    <property type="molecule type" value="Genomic_DNA"/>
</dbReference>
<accession>A0AAW0X8H4</accession>
<organism evidence="2 3">
    <name type="scientific">Cherax quadricarinatus</name>
    <name type="common">Australian red claw crayfish</name>
    <dbReference type="NCBI Taxonomy" id="27406"/>
    <lineage>
        <taxon>Eukaryota</taxon>
        <taxon>Metazoa</taxon>
        <taxon>Ecdysozoa</taxon>
        <taxon>Arthropoda</taxon>
        <taxon>Crustacea</taxon>
        <taxon>Multicrustacea</taxon>
        <taxon>Malacostraca</taxon>
        <taxon>Eumalacostraca</taxon>
        <taxon>Eucarida</taxon>
        <taxon>Decapoda</taxon>
        <taxon>Pleocyemata</taxon>
        <taxon>Astacidea</taxon>
        <taxon>Parastacoidea</taxon>
        <taxon>Parastacidae</taxon>
        <taxon>Cherax</taxon>
    </lineage>
</organism>
<feature type="non-terminal residue" evidence="2">
    <location>
        <position position="1"/>
    </location>
</feature>
<proteinExistence type="predicted"/>
<protein>
    <recommendedName>
        <fullName evidence="1">Rrn7/TAF1B C-terminal cyclin domain-containing protein</fullName>
    </recommendedName>
</protein>
<gene>
    <name evidence="2" type="ORF">OTU49_002694</name>
</gene>
<dbReference type="Proteomes" id="UP001445076">
    <property type="component" value="Unassembled WGS sequence"/>
</dbReference>
<evidence type="ECO:0000259" key="1">
    <source>
        <dbReference type="Pfam" id="PF20645"/>
    </source>
</evidence>
<feature type="domain" description="Rrn7/TAF1B C-terminal cyclin" evidence="1">
    <location>
        <begin position="66"/>
        <end position="164"/>
    </location>
</feature>
<dbReference type="AlphaFoldDB" id="A0AAW0X8H4"/>
<reference evidence="2 3" key="1">
    <citation type="journal article" date="2024" name="BMC Genomics">
        <title>Genome assembly of redclaw crayfish (Cherax quadricarinatus) provides insights into its immune adaptation and hypoxia tolerance.</title>
        <authorList>
            <person name="Liu Z."/>
            <person name="Zheng J."/>
            <person name="Li H."/>
            <person name="Fang K."/>
            <person name="Wang S."/>
            <person name="He J."/>
            <person name="Zhou D."/>
            <person name="Weng S."/>
            <person name="Chi M."/>
            <person name="Gu Z."/>
            <person name="He J."/>
            <person name="Li F."/>
            <person name="Wang M."/>
        </authorList>
    </citation>
    <scope>NUCLEOTIDE SEQUENCE [LARGE SCALE GENOMIC DNA]</scope>
    <source>
        <strain evidence="2">ZL_2023a</strain>
    </source>
</reference>
<sequence>RWCHEGHIPYLSAPCLVELAMKSRSATILQLKKMPSIPDSRCVRRIAGELSLFLCLHSIPLPCVKNVIAHLVKLLRLPEQVTAMSQELVTLKEKTYEKTELMLEVPCVESLAMASVVVTLKMCCGINDLVEHQLSAVTSKINSALGSSHTVDLLFSWDDWKRYITKLLWFCNQVYPLHGMMSSASKAVGNKQVAIFSRLSQILSFCRCAPAVHMKDLKDYTHISSMLDDHGHSLRKLFDQHKVYRGTADPFLGIIEQYVTTWSENDPQSPELLKIGQDLMQMSFASHQLFWTQNITHIQRCLKKCGSKIVLNPVKFPNIKQFKDATPLNRIWNYKKIRSDKVLKQPDTYFEHNEGSTMFMDNSSDSTVFDDNSNKRDTVYCSTGSLSDSSVSLNNGNNKKKLVYSLTERSSDFTTEVKNNNTNFVAEESPSCSLSAIGASDLVDKIYTSNDSSSDSEDYQDKVDKIFRNEYHPSSNILLVPMPLYRFWKSNLAKEKWKYFWENLPINFQWLITVGSTLCLISKEELIKDVNLLEKTLVLHCSR</sequence>
<keyword evidence="3" id="KW-1185">Reference proteome</keyword>
<name>A0AAW0X8H4_CHEQU</name>
<dbReference type="InterPro" id="IPR048538">
    <property type="entry name" value="Rrn7_cyclin_C"/>
</dbReference>